<dbReference type="OrthoDB" id="10004766at2"/>
<dbReference type="EMBL" id="ASWB01000001">
    <property type="protein sequence ID" value="EOT73542.1"/>
    <property type="molecule type" value="Genomic_DNA"/>
</dbReference>
<organism evidence="2 4">
    <name type="scientific">Enterococcus moraviensis ATCC BAA-383</name>
    <dbReference type="NCBI Taxonomy" id="1158609"/>
    <lineage>
        <taxon>Bacteria</taxon>
        <taxon>Bacillati</taxon>
        <taxon>Bacillota</taxon>
        <taxon>Bacilli</taxon>
        <taxon>Lactobacillales</taxon>
        <taxon>Enterococcaceae</taxon>
        <taxon>Enterococcus</taxon>
    </lineage>
</organism>
<name>R2T3B4_9ENTE</name>
<proteinExistence type="predicted"/>
<dbReference type="RefSeq" id="WP_010764719.1">
    <property type="nucleotide sequence ID" value="NZ_ASWB01000001.1"/>
</dbReference>
<evidence type="ECO:0000313" key="4">
    <source>
        <dbReference type="Proteomes" id="UP000013781"/>
    </source>
</evidence>
<reference evidence="3 5" key="2">
    <citation type="submission" date="2013-03" db="EMBL/GenBank/DDBJ databases">
        <title>The Genome Sequence of Enterococcus moraviensis BAA-383 (PacBio/Illumina hybrid assembly).</title>
        <authorList>
            <consortium name="The Broad Institute Genomics Platform"/>
            <consortium name="The Broad Institute Genome Sequencing Center for Infectious Disease"/>
            <person name="Earl A."/>
            <person name="Russ C."/>
            <person name="Gilmore M."/>
            <person name="Surin D."/>
            <person name="Walker B."/>
            <person name="Young S."/>
            <person name="Zeng Q."/>
            <person name="Gargeya S."/>
            <person name="Fitzgerald M."/>
            <person name="Haas B."/>
            <person name="Abouelleil A."/>
            <person name="Allen A.W."/>
            <person name="Alvarado L."/>
            <person name="Arachchi H.M."/>
            <person name="Berlin A.M."/>
            <person name="Chapman S.B."/>
            <person name="Gainer-Dewar J."/>
            <person name="Goldberg J."/>
            <person name="Griggs A."/>
            <person name="Gujja S."/>
            <person name="Hansen M."/>
            <person name="Howarth C."/>
            <person name="Imamovic A."/>
            <person name="Ireland A."/>
            <person name="Larimer J."/>
            <person name="McCowan C."/>
            <person name="Murphy C."/>
            <person name="Pearson M."/>
            <person name="Poon T.W."/>
            <person name="Priest M."/>
            <person name="Roberts A."/>
            <person name="Saif S."/>
            <person name="Shea T."/>
            <person name="Sisk P."/>
            <person name="Sykes S."/>
            <person name="Wortman J."/>
            <person name="Nusbaum C."/>
            <person name="Birren B."/>
        </authorList>
    </citation>
    <scope>NUCLEOTIDE SEQUENCE [LARGE SCALE GENOMIC DNA]</scope>
    <source>
        <strain evidence="3 5">ATCC BAA-383</strain>
    </source>
</reference>
<dbReference type="HOGENOM" id="CLU_1141194_0_0_9"/>
<feature type="transmembrane region" description="Helical" evidence="1">
    <location>
        <begin position="45"/>
        <end position="68"/>
    </location>
</feature>
<dbReference type="PATRIC" id="fig|1158609.3.peg.1290"/>
<dbReference type="Proteomes" id="UP000013781">
    <property type="component" value="Unassembled WGS sequence"/>
</dbReference>
<evidence type="ECO:0000256" key="1">
    <source>
        <dbReference type="SAM" id="Phobius"/>
    </source>
</evidence>
<dbReference type="Proteomes" id="UP000014157">
    <property type="component" value="Unassembled WGS sequence"/>
</dbReference>
<gene>
    <name evidence="3" type="ORF">I586_00535</name>
    <name evidence="2" type="ORF">UAY_01332</name>
</gene>
<evidence type="ECO:0000313" key="3">
    <source>
        <dbReference type="EMBL" id="EOT73542.1"/>
    </source>
</evidence>
<sequence>MVKTMSKETLQIKYRFKPFITILSIVFSLCIGIGIYSIRNLNEPFLLILLFSLMLLFLFAGVMQVVLVNKEYHVFIDRKKMEMVLDMGIRKKKVIDLSVIKGFSSRVQRNNSTTFYVLQFLTTPTQWGEFYHKNDSKLAFYNSEYEAMYIVVSLTNQKEEDLKKINKFLIDAGIEVVDFQPSVLGSYPGILKKAVQVDESHTPLEKKQKRRQLLSYFLARLLFMVIVFHFVVSFIGIFHGIYW</sequence>
<reference evidence="2 4" key="1">
    <citation type="submission" date="2013-02" db="EMBL/GenBank/DDBJ databases">
        <title>The Genome Sequence of Enterococcus moraviensis BAA-383.</title>
        <authorList>
            <consortium name="The Broad Institute Genome Sequencing Platform"/>
            <consortium name="The Broad Institute Genome Sequencing Center for Infectious Disease"/>
            <person name="Earl A.M."/>
            <person name="Gilmore M.S."/>
            <person name="Lebreton F."/>
            <person name="Walker B."/>
            <person name="Young S.K."/>
            <person name="Zeng Q."/>
            <person name="Gargeya S."/>
            <person name="Fitzgerald M."/>
            <person name="Haas B."/>
            <person name="Abouelleil A."/>
            <person name="Alvarado L."/>
            <person name="Arachchi H.M."/>
            <person name="Berlin A.M."/>
            <person name="Chapman S.B."/>
            <person name="Dewar J."/>
            <person name="Goldberg J."/>
            <person name="Griggs A."/>
            <person name="Gujja S."/>
            <person name="Hansen M."/>
            <person name="Howarth C."/>
            <person name="Imamovic A."/>
            <person name="Larimer J."/>
            <person name="McCowan C."/>
            <person name="Murphy C."/>
            <person name="Neiman D."/>
            <person name="Pearson M."/>
            <person name="Priest M."/>
            <person name="Roberts A."/>
            <person name="Saif S."/>
            <person name="Shea T."/>
            <person name="Sisk P."/>
            <person name="Sykes S."/>
            <person name="Wortman J."/>
            <person name="Nusbaum C."/>
            <person name="Birren B."/>
        </authorList>
    </citation>
    <scope>NUCLEOTIDE SEQUENCE [LARGE SCALE GENOMIC DNA]</scope>
    <source>
        <strain evidence="2 4">ATCC BAA-383</strain>
    </source>
</reference>
<evidence type="ECO:0000313" key="5">
    <source>
        <dbReference type="Proteomes" id="UP000014157"/>
    </source>
</evidence>
<keyword evidence="1" id="KW-1133">Transmembrane helix</keyword>
<dbReference type="AlphaFoldDB" id="R2T3B4"/>
<dbReference type="STRING" id="155617.RV09_GL000501"/>
<evidence type="ECO:0000313" key="2">
    <source>
        <dbReference type="EMBL" id="EOI01923.1"/>
    </source>
</evidence>
<comment type="caution">
    <text evidence="2">The sequence shown here is derived from an EMBL/GenBank/DDBJ whole genome shotgun (WGS) entry which is preliminary data.</text>
</comment>
<feature type="transmembrane region" description="Helical" evidence="1">
    <location>
        <begin position="20"/>
        <end position="39"/>
    </location>
</feature>
<keyword evidence="5" id="KW-1185">Reference proteome</keyword>
<protein>
    <submittedName>
        <fullName evidence="2">Uncharacterized protein</fullName>
    </submittedName>
</protein>
<accession>R2T3B4</accession>
<dbReference type="EMBL" id="AJAS01000013">
    <property type="protein sequence ID" value="EOI01923.1"/>
    <property type="molecule type" value="Genomic_DNA"/>
</dbReference>
<keyword evidence="1" id="KW-0472">Membrane</keyword>
<keyword evidence="1" id="KW-0812">Transmembrane</keyword>
<feature type="transmembrane region" description="Helical" evidence="1">
    <location>
        <begin position="217"/>
        <end position="242"/>
    </location>
</feature>